<keyword evidence="3" id="KW-1185">Reference proteome</keyword>
<dbReference type="InterPro" id="IPR009057">
    <property type="entry name" value="Homeodomain-like_sf"/>
</dbReference>
<comment type="caution">
    <text evidence="2">The sequence shown here is derived from an EMBL/GenBank/DDBJ whole genome shotgun (WGS) entry which is preliminary data.</text>
</comment>
<dbReference type="Gene3D" id="3.40.50.10490">
    <property type="entry name" value="Glucose-6-phosphate isomerase like protein, domain 1"/>
    <property type="match status" value="1"/>
</dbReference>
<evidence type="ECO:0000313" key="3">
    <source>
        <dbReference type="Proteomes" id="UP000541470"/>
    </source>
</evidence>
<dbReference type="Pfam" id="PF01418">
    <property type="entry name" value="HTH_6"/>
    <property type="match status" value="1"/>
</dbReference>
<feature type="domain" description="HTH rpiR-type" evidence="1">
    <location>
        <begin position="3"/>
        <end position="79"/>
    </location>
</feature>
<dbReference type="GO" id="GO:1901135">
    <property type="term" value="P:carbohydrate derivative metabolic process"/>
    <property type="evidence" value="ECO:0007669"/>
    <property type="project" value="InterPro"/>
</dbReference>
<dbReference type="GO" id="GO:0003677">
    <property type="term" value="F:DNA binding"/>
    <property type="evidence" value="ECO:0007669"/>
    <property type="project" value="InterPro"/>
</dbReference>
<dbReference type="Proteomes" id="UP000541470">
    <property type="component" value="Unassembled WGS sequence"/>
</dbReference>
<accession>A0A7Y0AYY6</accession>
<dbReference type="Pfam" id="PF01380">
    <property type="entry name" value="SIS"/>
    <property type="match status" value="1"/>
</dbReference>
<sequence length="290" mass="31687">MMATVKERLLDSLESSTAAGRAIATYMLSNLSELPFETAASIAAKVGVGEMTVGRFCRSIGYTHFKELKADLKDDFGDSPWLVGDRLKEFAARARSGNDQLAAGLEMEIGALVRVYELAQTPEFARFVTRLSKARKVYCAGFQTERGVAAVLAHQLQYLRDEVHIVDMAAGNFVDVLLTNPDGIMLVVIDTRRYSRQSKQLAEAAHAKGIPVTIITDTYCDWATSASSEVFAVPTALNQFWDSLSPLVSLVQLAISGVFSELGVEVEDRLGQMFNCYKTFTGYAGGTPED</sequence>
<dbReference type="PROSITE" id="PS51071">
    <property type="entry name" value="HTH_RPIR"/>
    <property type="match status" value="1"/>
</dbReference>
<gene>
    <name evidence="2" type="ORF">HHL25_18225</name>
</gene>
<protein>
    <submittedName>
        <fullName evidence="2">MurR/RpiR family transcriptional regulator</fullName>
    </submittedName>
</protein>
<dbReference type="GO" id="GO:0003700">
    <property type="term" value="F:DNA-binding transcription factor activity"/>
    <property type="evidence" value="ECO:0007669"/>
    <property type="project" value="InterPro"/>
</dbReference>
<dbReference type="Gene3D" id="1.10.10.10">
    <property type="entry name" value="Winged helix-like DNA-binding domain superfamily/Winged helix DNA-binding domain"/>
    <property type="match status" value="1"/>
</dbReference>
<dbReference type="InterPro" id="IPR036388">
    <property type="entry name" value="WH-like_DNA-bd_sf"/>
</dbReference>
<dbReference type="EMBL" id="JABBGK010000004">
    <property type="protein sequence ID" value="NML76074.1"/>
    <property type="molecule type" value="Genomic_DNA"/>
</dbReference>
<dbReference type="PANTHER" id="PTHR30514">
    <property type="entry name" value="GLUCOKINASE"/>
    <property type="match status" value="1"/>
</dbReference>
<dbReference type="SUPFAM" id="SSF53697">
    <property type="entry name" value="SIS domain"/>
    <property type="match status" value="1"/>
</dbReference>
<dbReference type="GO" id="GO:0097367">
    <property type="term" value="F:carbohydrate derivative binding"/>
    <property type="evidence" value="ECO:0007669"/>
    <property type="project" value="InterPro"/>
</dbReference>
<proteinExistence type="predicted"/>
<name>A0A7Y0AYY6_9HYPH</name>
<dbReference type="AlphaFoldDB" id="A0A7Y0AYY6"/>
<evidence type="ECO:0000313" key="2">
    <source>
        <dbReference type="EMBL" id="NML76074.1"/>
    </source>
</evidence>
<dbReference type="InterPro" id="IPR000281">
    <property type="entry name" value="HTH_RpiR"/>
</dbReference>
<dbReference type="PANTHER" id="PTHR30514:SF18">
    <property type="entry name" value="RPIR-FAMILY TRANSCRIPTIONAL REGULATOR"/>
    <property type="match status" value="1"/>
</dbReference>
<organism evidence="2 3">
    <name type="scientific">Rhizobium terricola</name>
    <dbReference type="NCBI Taxonomy" id="2728849"/>
    <lineage>
        <taxon>Bacteria</taxon>
        <taxon>Pseudomonadati</taxon>
        <taxon>Pseudomonadota</taxon>
        <taxon>Alphaproteobacteria</taxon>
        <taxon>Hyphomicrobiales</taxon>
        <taxon>Rhizobiaceae</taxon>
        <taxon>Rhizobium/Agrobacterium group</taxon>
        <taxon>Rhizobium</taxon>
    </lineage>
</organism>
<evidence type="ECO:0000259" key="1">
    <source>
        <dbReference type="PROSITE" id="PS51071"/>
    </source>
</evidence>
<dbReference type="SUPFAM" id="SSF46689">
    <property type="entry name" value="Homeodomain-like"/>
    <property type="match status" value="1"/>
</dbReference>
<reference evidence="2 3" key="1">
    <citation type="submission" date="2020-04" db="EMBL/GenBank/DDBJ databases">
        <title>Rhizobium sp. S-51 isolated from soil.</title>
        <authorList>
            <person name="Dahal R.H."/>
        </authorList>
    </citation>
    <scope>NUCLEOTIDE SEQUENCE [LARGE SCALE GENOMIC DNA]</scope>
    <source>
        <strain evidence="2 3">S-51</strain>
    </source>
</reference>
<dbReference type="InterPro" id="IPR001347">
    <property type="entry name" value="SIS_dom"/>
</dbReference>
<dbReference type="InterPro" id="IPR047640">
    <property type="entry name" value="RpiR-like"/>
</dbReference>
<dbReference type="InterPro" id="IPR046348">
    <property type="entry name" value="SIS_dom_sf"/>
</dbReference>